<dbReference type="OrthoDB" id="185373at2759"/>
<dbReference type="AlphaFoldDB" id="A0A8B7CXH5"/>
<dbReference type="NCBIfam" id="TIGR00756">
    <property type="entry name" value="PPR"/>
    <property type="match status" value="4"/>
</dbReference>
<gene>
    <name evidence="5 6" type="primary">LOC103720547</name>
</gene>
<evidence type="ECO:0000256" key="3">
    <source>
        <dbReference type="PROSITE-ProRule" id="PRU00708"/>
    </source>
</evidence>
<feature type="repeat" description="PPR" evidence="3">
    <location>
        <begin position="336"/>
        <end position="370"/>
    </location>
</feature>
<feature type="repeat" description="PPR" evidence="3">
    <location>
        <begin position="266"/>
        <end position="300"/>
    </location>
</feature>
<dbReference type="Pfam" id="PF13041">
    <property type="entry name" value="PPR_2"/>
    <property type="match status" value="1"/>
</dbReference>
<dbReference type="InterPro" id="IPR002885">
    <property type="entry name" value="PPR_rpt"/>
</dbReference>
<dbReference type="RefSeq" id="XP_008808523.2">
    <property type="nucleotide sequence ID" value="XM_008810301.4"/>
</dbReference>
<proteinExistence type="inferred from homology"/>
<evidence type="ECO:0000313" key="5">
    <source>
        <dbReference type="RefSeq" id="XP_008808522.2"/>
    </source>
</evidence>
<keyword evidence="2" id="KW-0677">Repeat</keyword>
<name>A0A8B7CXH5_PHODC</name>
<comment type="similarity">
    <text evidence="1">Belongs to the PPR family. P subfamily.</text>
</comment>
<reference evidence="5 6" key="1">
    <citation type="submission" date="2025-04" db="UniProtKB">
        <authorList>
            <consortium name="RefSeq"/>
        </authorList>
    </citation>
    <scope>IDENTIFICATION</scope>
    <source>
        <tissue evidence="5 6">Young leaves</tissue>
    </source>
</reference>
<dbReference type="PROSITE" id="PS51375">
    <property type="entry name" value="PPR"/>
    <property type="match status" value="4"/>
</dbReference>
<sequence>MAVYKKLVPRAIFNFIHVDVGIIRISKYSVASLSRFGYAQYSDDFWLRRLDHKDWLAPNEILKIFKNVRDPELIIGALEKASSRMDYKPSEALYSLIVEKLACARKFGVIEDLLERSRLEKCGLSDEFFHNLIKIYGNVANHPEQAIRTLLRMPDFHCWPTTKTFNYVLNMLVCTRQFDIIHEVYLSAPRLGVSLDTCCFNILIKGLCQCGKLDAAFSLLHEIPKQGCKPNVTTYSTLMHALCKHDRVSEAFEICERMEREGCHPDTISFNILISGLCKQGRVAEGMELLKTMKLKGCYPNSGTDQALIYGLLSTNKFVQAKHFMDMMVSEGRRPSFLSYKMTIDGLCSENLLNDAVVVLKQMVQQGFVPRMGTWKRILECMF</sequence>
<evidence type="ECO:0000256" key="1">
    <source>
        <dbReference type="ARBA" id="ARBA00007626"/>
    </source>
</evidence>
<dbReference type="KEGG" id="pda:103720547"/>
<accession>A0A8B7CXH5</accession>
<feature type="repeat" description="PPR" evidence="3">
    <location>
        <begin position="231"/>
        <end position="265"/>
    </location>
</feature>
<keyword evidence="4" id="KW-1185">Reference proteome</keyword>
<dbReference type="RefSeq" id="XP_008808522.2">
    <property type="nucleotide sequence ID" value="XM_008810300.4"/>
</dbReference>
<dbReference type="Pfam" id="PF12854">
    <property type="entry name" value="PPR_1"/>
    <property type="match status" value="1"/>
</dbReference>
<evidence type="ECO:0000313" key="6">
    <source>
        <dbReference type="RefSeq" id="XP_008808523.2"/>
    </source>
</evidence>
<dbReference type="InterPro" id="IPR011990">
    <property type="entry name" value="TPR-like_helical_dom_sf"/>
</dbReference>
<feature type="repeat" description="PPR" evidence="3">
    <location>
        <begin position="196"/>
        <end position="230"/>
    </location>
</feature>
<dbReference type="Pfam" id="PF01535">
    <property type="entry name" value="PPR"/>
    <property type="match status" value="1"/>
</dbReference>
<evidence type="ECO:0000313" key="4">
    <source>
        <dbReference type="Proteomes" id="UP000228380"/>
    </source>
</evidence>
<protein>
    <submittedName>
        <fullName evidence="5 6">Pentatricopeptide repeat-containing protein At3g14580, mitochondrial</fullName>
    </submittedName>
</protein>
<dbReference type="Gene3D" id="1.25.40.10">
    <property type="entry name" value="Tetratricopeptide repeat domain"/>
    <property type="match status" value="3"/>
</dbReference>
<dbReference type="PANTHER" id="PTHR47941">
    <property type="entry name" value="PENTATRICOPEPTIDE REPEAT-CONTAINING PROTEIN 3, MITOCHONDRIAL"/>
    <property type="match status" value="1"/>
</dbReference>
<dbReference type="GeneID" id="103720547"/>
<organism evidence="4 5">
    <name type="scientific">Phoenix dactylifera</name>
    <name type="common">Date palm</name>
    <dbReference type="NCBI Taxonomy" id="42345"/>
    <lineage>
        <taxon>Eukaryota</taxon>
        <taxon>Viridiplantae</taxon>
        <taxon>Streptophyta</taxon>
        <taxon>Embryophyta</taxon>
        <taxon>Tracheophyta</taxon>
        <taxon>Spermatophyta</taxon>
        <taxon>Magnoliopsida</taxon>
        <taxon>Liliopsida</taxon>
        <taxon>Arecaceae</taxon>
        <taxon>Coryphoideae</taxon>
        <taxon>Phoeniceae</taxon>
        <taxon>Phoenix</taxon>
    </lineage>
</organism>
<evidence type="ECO:0000256" key="2">
    <source>
        <dbReference type="ARBA" id="ARBA00022737"/>
    </source>
</evidence>
<dbReference type="Proteomes" id="UP000228380">
    <property type="component" value="Unplaced"/>
</dbReference>